<name>A0A1V6SML9_9EURO</name>
<evidence type="ECO:0000313" key="2">
    <source>
        <dbReference type="Proteomes" id="UP000191342"/>
    </source>
</evidence>
<proteinExistence type="predicted"/>
<dbReference type="AlphaFoldDB" id="A0A1V6SML9"/>
<keyword evidence="2" id="KW-1185">Reference proteome</keyword>
<accession>A0A1V6SML9</accession>
<reference evidence="2" key="1">
    <citation type="journal article" date="2017" name="Nat. Microbiol.">
        <title>Global analysis of biosynthetic gene clusters reveals vast potential of secondary metabolite production in Penicillium species.</title>
        <authorList>
            <person name="Nielsen J.C."/>
            <person name="Grijseels S."/>
            <person name="Prigent S."/>
            <person name="Ji B."/>
            <person name="Dainat J."/>
            <person name="Nielsen K.F."/>
            <person name="Frisvad J.C."/>
            <person name="Workman M."/>
            <person name="Nielsen J."/>
        </authorList>
    </citation>
    <scope>NUCLEOTIDE SEQUENCE [LARGE SCALE GENOMIC DNA]</scope>
    <source>
        <strain evidence="2">IBT 14082</strain>
    </source>
</reference>
<dbReference type="PANTHER" id="PTHR38790">
    <property type="entry name" value="2EXR DOMAIN-CONTAINING PROTEIN-RELATED"/>
    <property type="match status" value="1"/>
</dbReference>
<evidence type="ECO:0008006" key="3">
    <source>
        <dbReference type="Google" id="ProtNLM"/>
    </source>
</evidence>
<sequence>MALPEERMKSQHIDSQDWSMLLQLPGEIRNQIYTCLFVSTTITFGESLITDIPWETTKPEPSSLAILRTCHQIKQEAGALWLGLVLLNFENPKHMLDKLSTLRLTTRSKIRHVRVSGRPFLLKPIGYQRDVCYMLAWALKLIPGLRLDKLTVLGPSDGRLAYDTLRGLIDREPQPSTWNDILLRRDGASSGASVTIDRFGHFDSRGAVIKPRTRQCFEQKLIPQKEEDFGVAEDGDLFGSKATKKFLVVVKRGRHARIAEQDSSPCRFNDIPEWAYPPTVVVHIGAVVYTE</sequence>
<evidence type="ECO:0000313" key="1">
    <source>
        <dbReference type="EMBL" id="OQE14813.1"/>
    </source>
</evidence>
<dbReference type="PANTHER" id="PTHR38790:SF4">
    <property type="entry name" value="2EXR DOMAIN-CONTAINING PROTEIN"/>
    <property type="match status" value="1"/>
</dbReference>
<dbReference type="OrthoDB" id="72726at2759"/>
<dbReference type="Proteomes" id="UP000191342">
    <property type="component" value="Unassembled WGS sequence"/>
</dbReference>
<gene>
    <name evidence="1" type="ORF">PENFLA_c035G08901</name>
</gene>
<protein>
    <recommendedName>
        <fullName evidence="3">F-box domain-containing protein</fullName>
    </recommendedName>
</protein>
<comment type="caution">
    <text evidence="1">The sequence shown here is derived from an EMBL/GenBank/DDBJ whole genome shotgun (WGS) entry which is preliminary data.</text>
</comment>
<organism evidence="1 2">
    <name type="scientific">Penicillium flavigenum</name>
    <dbReference type="NCBI Taxonomy" id="254877"/>
    <lineage>
        <taxon>Eukaryota</taxon>
        <taxon>Fungi</taxon>
        <taxon>Dikarya</taxon>
        <taxon>Ascomycota</taxon>
        <taxon>Pezizomycotina</taxon>
        <taxon>Eurotiomycetes</taxon>
        <taxon>Eurotiomycetidae</taxon>
        <taxon>Eurotiales</taxon>
        <taxon>Aspergillaceae</taxon>
        <taxon>Penicillium</taxon>
    </lineage>
</organism>
<dbReference type="EMBL" id="MLQL01000035">
    <property type="protein sequence ID" value="OQE14813.1"/>
    <property type="molecule type" value="Genomic_DNA"/>
</dbReference>